<sequence length="61" mass="6928">MGIPIVEQGKEIDMNNIGSTGDFMGGIVGIIWSLAEMENDMYVYDLIKMVKRYFICISTIY</sequence>
<dbReference type="Proteomes" id="UP000798808">
    <property type="component" value="Unassembled WGS sequence"/>
</dbReference>
<accession>A0ABW9S0E0</accession>
<gene>
    <name evidence="1" type="ORF">E1163_29270</name>
</gene>
<reference evidence="1 2" key="1">
    <citation type="submission" date="2019-02" db="EMBL/GenBank/DDBJ databases">
        <authorList>
            <person name="Goldberg S.R."/>
            <person name="Haltli B.A."/>
            <person name="Correa H."/>
            <person name="Russell K.G."/>
        </authorList>
    </citation>
    <scope>NUCLEOTIDE SEQUENCE [LARGE SCALE GENOMIC DNA]</scope>
    <source>
        <strain evidence="1 2">JCM 16186</strain>
    </source>
</reference>
<evidence type="ECO:0000313" key="2">
    <source>
        <dbReference type="Proteomes" id="UP000798808"/>
    </source>
</evidence>
<dbReference type="EMBL" id="SMLW01000678">
    <property type="protein sequence ID" value="MTI29088.1"/>
    <property type="molecule type" value="Genomic_DNA"/>
</dbReference>
<organism evidence="1 2">
    <name type="scientific">Fulvivirga kasyanovii</name>
    <dbReference type="NCBI Taxonomy" id="396812"/>
    <lineage>
        <taxon>Bacteria</taxon>
        <taxon>Pseudomonadati</taxon>
        <taxon>Bacteroidota</taxon>
        <taxon>Cytophagia</taxon>
        <taxon>Cytophagales</taxon>
        <taxon>Fulvivirgaceae</taxon>
        <taxon>Fulvivirga</taxon>
    </lineage>
</organism>
<evidence type="ECO:0000313" key="1">
    <source>
        <dbReference type="EMBL" id="MTI29088.1"/>
    </source>
</evidence>
<comment type="caution">
    <text evidence="1">The sequence shown here is derived from an EMBL/GenBank/DDBJ whole genome shotgun (WGS) entry which is preliminary data.</text>
</comment>
<protein>
    <submittedName>
        <fullName evidence="1">Uncharacterized protein</fullName>
    </submittedName>
</protein>
<proteinExistence type="predicted"/>
<keyword evidence="2" id="KW-1185">Reference proteome</keyword>
<name>A0ABW9S0E0_9BACT</name>